<feature type="domain" description="Aminopeptidase P N-terminal" evidence="8">
    <location>
        <begin position="2"/>
        <end position="134"/>
    </location>
</feature>
<dbReference type="RefSeq" id="WP_085471326.1">
    <property type="nucleotide sequence ID" value="NZ_FXAU01000001.1"/>
</dbReference>
<keyword evidence="6" id="KW-0378">Hydrolase</keyword>
<dbReference type="GO" id="GO:0006508">
    <property type="term" value="P:proteolysis"/>
    <property type="evidence" value="ECO:0007669"/>
    <property type="project" value="TreeGrafter"/>
</dbReference>
<dbReference type="PANTHER" id="PTHR43226:SF4">
    <property type="entry name" value="XAA-PRO AMINOPEPTIDASE 3"/>
    <property type="match status" value="1"/>
</dbReference>
<evidence type="ECO:0000256" key="3">
    <source>
        <dbReference type="ARBA" id="ARBA00008766"/>
    </source>
</evidence>
<dbReference type="EC" id="3.4.11.9" evidence="4"/>
<dbReference type="SUPFAM" id="SSF53092">
    <property type="entry name" value="Creatinase/prolidase N-terminal domain"/>
    <property type="match status" value="1"/>
</dbReference>
<comment type="catalytic activity">
    <reaction evidence="1">
        <text>Release of any N-terminal amino acid, including proline, that is linked to proline, even from a dipeptide or tripeptide.</text>
        <dbReference type="EC" id="3.4.11.9"/>
    </reaction>
</comment>
<dbReference type="SMART" id="SM01011">
    <property type="entry name" value="AMP_N"/>
    <property type="match status" value="1"/>
</dbReference>
<dbReference type="OrthoDB" id="9806388at2"/>
<keyword evidence="9" id="KW-0645">Protease</keyword>
<evidence type="ECO:0000313" key="9">
    <source>
        <dbReference type="EMBL" id="SMG09253.1"/>
    </source>
</evidence>
<dbReference type="Gene3D" id="3.90.230.10">
    <property type="entry name" value="Creatinase/methionine aminopeptidase superfamily"/>
    <property type="match status" value="1"/>
</dbReference>
<dbReference type="InterPro" id="IPR029149">
    <property type="entry name" value="Creatin/AminoP/Spt16_N"/>
</dbReference>
<dbReference type="Pfam" id="PF00557">
    <property type="entry name" value="Peptidase_M24"/>
    <property type="match status" value="1"/>
</dbReference>
<accession>A0A1X7I420</accession>
<evidence type="ECO:0000256" key="4">
    <source>
        <dbReference type="ARBA" id="ARBA00012574"/>
    </source>
</evidence>
<keyword evidence="9" id="KW-0031">Aminopeptidase</keyword>
<evidence type="ECO:0000259" key="8">
    <source>
        <dbReference type="SMART" id="SM01011"/>
    </source>
</evidence>
<dbReference type="EMBL" id="FXAU01000001">
    <property type="protein sequence ID" value="SMG09253.1"/>
    <property type="molecule type" value="Genomic_DNA"/>
</dbReference>
<proteinExistence type="inferred from homology"/>
<sequence>MFSKETYIQRRAALRNRLSSGIVLFLGNIDNPINFKDNCYPFRQDSTFLYYFGLSVPFIAAIIDLDEDKSIVFGDELSIDDIVWMGQQETLQAKCAKSGVAQTSPSGSLSTFIQKAIDSKRTIHFLPPYQSSSKIRLSELLQVPVSNLKPSVSLIKAVVAQRSIKEPQEITEIEKALQVATEMHLLAMRLGNIGTKEYEIVNAMQHYAGDHNCSFAYPPIVTRHGEILHNHHYHNTFGKGDMVLNDSGVETSLGYASDLTRTFPADTTFTPLQRDMYQIVLDSFESSRNLLQPGVSFKSIHLHATEILVQGLKDIGLMRGNVADAVAAHAHSLFFQCGLGHMMGLDVHDMEDLGEQYVGYTDENPKDTTTFGIKSLRLGKELEAGYVLTIEPGIYIIPELIDIWQAENKLAEFINYDKLKEFRHFGGIRIEDNFLITPEGYRLLGPELIKSVEDIENYKQAYA</sequence>
<keyword evidence="5" id="KW-0479">Metal-binding</keyword>
<dbReference type="InterPro" id="IPR007865">
    <property type="entry name" value="Aminopep_P_N"/>
</dbReference>
<evidence type="ECO:0000256" key="6">
    <source>
        <dbReference type="ARBA" id="ARBA00022801"/>
    </source>
</evidence>
<keyword evidence="10" id="KW-1185">Reference proteome</keyword>
<dbReference type="Proteomes" id="UP000192980">
    <property type="component" value="Unassembled WGS sequence"/>
</dbReference>
<dbReference type="GO" id="GO:0005829">
    <property type="term" value="C:cytosol"/>
    <property type="evidence" value="ECO:0007669"/>
    <property type="project" value="TreeGrafter"/>
</dbReference>
<gene>
    <name evidence="9" type="ORF">SAMN05660862_0446</name>
</gene>
<dbReference type="GO" id="GO:0070006">
    <property type="term" value="F:metalloaminopeptidase activity"/>
    <property type="evidence" value="ECO:0007669"/>
    <property type="project" value="InterPro"/>
</dbReference>
<name>A0A1X7I420_9SPHI</name>
<protein>
    <recommendedName>
        <fullName evidence="4">Xaa-Pro aminopeptidase</fullName>
        <ecNumber evidence="4">3.4.11.9</ecNumber>
    </recommendedName>
</protein>
<comment type="similarity">
    <text evidence="3">Belongs to the peptidase M24B family.</text>
</comment>
<evidence type="ECO:0000256" key="2">
    <source>
        <dbReference type="ARBA" id="ARBA00001936"/>
    </source>
</evidence>
<dbReference type="GO" id="GO:0030145">
    <property type="term" value="F:manganese ion binding"/>
    <property type="evidence" value="ECO:0007669"/>
    <property type="project" value="InterPro"/>
</dbReference>
<dbReference type="PANTHER" id="PTHR43226">
    <property type="entry name" value="XAA-PRO AMINOPEPTIDASE 3"/>
    <property type="match status" value="1"/>
</dbReference>
<evidence type="ECO:0000256" key="1">
    <source>
        <dbReference type="ARBA" id="ARBA00001424"/>
    </source>
</evidence>
<dbReference type="SUPFAM" id="SSF55920">
    <property type="entry name" value="Creatinase/aminopeptidase"/>
    <property type="match status" value="1"/>
</dbReference>
<comment type="cofactor">
    <cofactor evidence="2">
        <name>Mn(2+)</name>
        <dbReference type="ChEBI" id="CHEBI:29035"/>
    </cofactor>
</comment>
<reference evidence="9 10" key="1">
    <citation type="submission" date="2017-04" db="EMBL/GenBank/DDBJ databases">
        <authorList>
            <person name="Afonso C.L."/>
            <person name="Miller P.J."/>
            <person name="Scott M.A."/>
            <person name="Spackman E."/>
            <person name="Goraichik I."/>
            <person name="Dimitrov K.M."/>
            <person name="Suarez D.L."/>
            <person name="Swayne D.E."/>
        </authorList>
    </citation>
    <scope>NUCLEOTIDE SEQUENCE [LARGE SCALE GENOMIC DNA]</scope>
    <source>
        <strain evidence="9 10">DSM 22418</strain>
    </source>
</reference>
<dbReference type="AlphaFoldDB" id="A0A1X7I420"/>
<dbReference type="InterPro" id="IPR036005">
    <property type="entry name" value="Creatinase/aminopeptidase-like"/>
</dbReference>
<dbReference type="InterPro" id="IPR052433">
    <property type="entry name" value="X-Pro_dipept-like"/>
</dbReference>
<dbReference type="InterPro" id="IPR000994">
    <property type="entry name" value="Pept_M24"/>
</dbReference>
<evidence type="ECO:0000256" key="7">
    <source>
        <dbReference type="ARBA" id="ARBA00023211"/>
    </source>
</evidence>
<keyword evidence="7" id="KW-0464">Manganese</keyword>
<evidence type="ECO:0000313" key="10">
    <source>
        <dbReference type="Proteomes" id="UP000192980"/>
    </source>
</evidence>
<evidence type="ECO:0000256" key="5">
    <source>
        <dbReference type="ARBA" id="ARBA00022723"/>
    </source>
</evidence>
<organism evidence="9 10">
    <name type="scientific">Sphingobacterium psychroaquaticum</name>
    <dbReference type="NCBI Taxonomy" id="561061"/>
    <lineage>
        <taxon>Bacteria</taxon>
        <taxon>Pseudomonadati</taxon>
        <taxon>Bacteroidota</taxon>
        <taxon>Sphingobacteriia</taxon>
        <taxon>Sphingobacteriales</taxon>
        <taxon>Sphingobacteriaceae</taxon>
        <taxon>Sphingobacterium</taxon>
    </lineage>
</organism>
<dbReference type="Pfam" id="PF05195">
    <property type="entry name" value="AMP_N"/>
    <property type="match status" value="1"/>
</dbReference>
<dbReference type="STRING" id="561061.SAMN05660862_0446"/>